<keyword evidence="8" id="KW-1185">Reference proteome</keyword>
<feature type="transmembrane region" description="Helical" evidence="6">
    <location>
        <begin position="88"/>
        <end position="106"/>
    </location>
</feature>
<feature type="transmembrane region" description="Helical" evidence="6">
    <location>
        <begin position="65"/>
        <end position="82"/>
    </location>
</feature>
<dbReference type="OrthoDB" id="5868344at2"/>
<proteinExistence type="inferred from homology"/>
<dbReference type="RefSeq" id="WP_071973054.1">
    <property type="nucleotide sequence ID" value="NZ_CP018076.1"/>
</dbReference>
<evidence type="ECO:0000313" key="7">
    <source>
        <dbReference type="EMBL" id="APE44706.1"/>
    </source>
</evidence>
<evidence type="ECO:0000256" key="5">
    <source>
        <dbReference type="ARBA" id="ARBA00023136"/>
    </source>
</evidence>
<gene>
    <name evidence="7" type="ORF">BOO69_15795</name>
</gene>
<sequence length="210" mass="22872">MISLTSPVETRAHGWPAGAKLVALCAAIVVLFATDVLAAHAIFLGLTLGLYALPGRRFLRTGLNRLKPLWIFAAVILIWHVVTADPRAGLVIVLRMVTAVALANLVTMTTRLTDMMAVVRWLLTPLRRFGLRTEVVELAMALVIRFTPVLAEKGRLLALAWRARAVRRVGWRIVTPLAALAIDDAEHVAEALRARGGVAVTQVDRPGGRQ</sequence>
<dbReference type="AlphaFoldDB" id="A0A1J0WK62"/>
<evidence type="ECO:0000256" key="2">
    <source>
        <dbReference type="ARBA" id="ARBA00008564"/>
    </source>
</evidence>
<name>A0A1J0WK62_9RHOB</name>
<keyword evidence="5 6" id="KW-0472">Membrane</keyword>
<reference evidence="7 8" key="1">
    <citation type="submission" date="2016-11" db="EMBL/GenBank/DDBJ databases">
        <title>Complete genome sequence of Sulfitobacter sp. AM1-D1, a toxic bacteria associated with marine dinoflagellate Alexandrium minutum in East China Sea.</title>
        <authorList>
            <person name="Yang Q."/>
            <person name="Zhang X."/>
            <person name="Tian X."/>
        </authorList>
    </citation>
    <scope>NUCLEOTIDE SEQUENCE [LARGE SCALE GENOMIC DNA]</scope>
    <source>
        <strain evidence="7 8">AM1-D1</strain>
    </source>
</reference>
<dbReference type="GO" id="GO:0005886">
    <property type="term" value="C:plasma membrane"/>
    <property type="evidence" value="ECO:0007669"/>
    <property type="project" value="UniProtKB-ARBA"/>
</dbReference>
<dbReference type="Pfam" id="PF02361">
    <property type="entry name" value="CbiQ"/>
    <property type="match status" value="1"/>
</dbReference>
<comment type="similarity">
    <text evidence="2">Belongs to the CbiQ family.</text>
</comment>
<keyword evidence="4 6" id="KW-1133">Transmembrane helix</keyword>
<comment type="subcellular location">
    <subcellularLocation>
        <location evidence="1">Membrane</location>
        <topology evidence="1">Multi-pass membrane protein</topology>
    </subcellularLocation>
</comment>
<dbReference type="InterPro" id="IPR003339">
    <property type="entry name" value="ABC/ECF_trnsptr_transmembrane"/>
</dbReference>
<keyword evidence="3 6" id="KW-0812">Transmembrane</keyword>
<protein>
    <submittedName>
        <fullName evidence="7">ABC transporter permease</fullName>
    </submittedName>
</protein>
<feature type="transmembrane region" description="Helical" evidence="6">
    <location>
        <begin position="20"/>
        <end position="53"/>
    </location>
</feature>
<evidence type="ECO:0000256" key="6">
    <source>
        <dbReference type="SAM" id="Phobius"/>
    </source>
</evidence>
<dbReference type="CDD" id="cd16914">
    <property type="entry name" value="EcfT"/>
    <property type="match status" value="1"/>
</dbReference>
<dbReference type="KEGG" id="suam:BOO69_15795"/>
<evidence type="ECO:0000256" key="3">
    <source>
        <dbReference type="ARBA" id="ARBA00022692"/>
    </source>
</evidence>
<dbReference type="Proteomes" id="UP000181897">
    <property type="component" value="Chromosome"/>
</dbReference>
<dbReference type="STRING" id="1917485.BOO69_15795"/>
<dbReference type="EMBL" id="CP018076">
    <property type="protein sequence ID" value="APE44706.1"/>
    <property type="molecule type" value="Genomic_DNA"/>
</dbReference>
<evidence type="ECO:0000256" key="1">
    <source>
        <dbReference type="ARBA" id="ARBA00004141"/>
    </source>
</evidence>
<organism evidence="7 8">
    <name type="scientific">Sulfitobacter alexandrii</name>
    <dbReference type="NCBI Taxonomy" id="1917485"/>
    <lineage>
        <taxon>Bacteria</taxon>
        <taxon>Pseudomonadati</taxon>
        <taxon>Pseudomonadota</taxon>
        <taxon>Alphaproteobacteria</taxon>
        <taxon>Rhodobacterales</taxon>
        <taxon>Roseobacteraceae</taxon>
        <taxon>Sulfitobacter</taxon>
    </lineage>
</organism>
<evidence type="ECO:0000256" key="4">
    <source>
        <dbReference type="ARBA" id="ARBA00022989"/>
    </source>
</evidence>
<accession>A0A1J0WK62</accession>
<evidence type="ECO:0000313" key="8">
    <source>
        <dbReference type="Proteomes" id="UP000181897"/>
    </source>
</evidence>